<reference evidence="1 2" key="2">
    <citation type="journal article" date="2022" name="Mol. Ecol. Resour.">
        <title>The genomes of chicory, endive, great burdock and yacon provide insights into Asteraceae paleo-polyploidization history and plant inulin production.</title>
        <authorList>
            <person name="Fan W."/>
            <person name="Wang S."/>
            <person name="Wang H."/>
            <person name="Wang A."/>
            <person name="Jiang F."/>
            <person name="Liu H."/>
            <person name="Zhao H."/>
            <person name="Xu D."/>
            <person name="Zhang Y."/>
        </authorList>
    </citation>
    <scope>NUCLEOTIDE SEQUENCE [LARGE SCALE GENOMIC DNA]</scope>
    <source>
        <strain evidence="2">cv. Punajuju</strain>
        <tissue evidence="1">Leaves</tissue>
    </source>
</reference>
<name>A0ACB9AM96_CICIN</name>
<dbReference type="EMBL" id="CM042015">
    <property type="protein sequence ID" value="KAI3710828.1"/>
    <property type="molecule type" value="Genomic_DNA"/>
</dbReference>
<evidence type="ECO:0000313" key="2">
    <source>
        <dbReference type="Proteomes" id="UP001055811"/>
    </source>
</evidence>
<organism evidence="1 2">
    <name type="scientific">Cichorium intybus</name>
    <name type="common">Chicory</name>
    <dbReference type="NCBI Taxonomy" id="13427"/>
    <lineage>
        <taxon>Eukaryota</taxon>
        <taxon>Viridiplantae</taxon>
        <taxon>Streptophyta</taxon>
        <taxon>Embryophyta</taxon>
        <taxon>Tracheophyta</taxon>
        <taxon>Spermatophyta</taxon>
        <taxon>Magnoliopsida</taxon>
        <taxon>eudicotyledons</taxon>
        <taxon>Gunneridae</taxon>
        <taxon>Pentapetalae</taxon>
        <taxon>asterids</taxon>
        <taxon>campanulids</taxon>
        <taxon>Asterales</taxon>
        <taxon>Asteraceae</taxon>
        <taxon>Cichorioideae</taxon>
        <taxon>Cichorieae</taxon>
        <taxon>Cichoriinae</taxon>
        <taxon>Cichorium</taxon>
    </lineage>
</organism>
<proteinExistence type="predicted"/>
<keyword evidence="2" id="KW-1185">Reference proteome</keyword>
<dbReference type="Proteomes" id="UP001055811">
    <property type="component" value="Linkage Group LG07"/>
</dbReference>
<gene>
    <name evidence="1" type="ORF">L2E82_40622</name>
</gene>
<sequence length="130" mass="13673">MGIYGCEHLLRNFKAEADTRGLLKKLTIVAVPFDVGLGLGLEVGGGLGWVRDVVGVGVGGGVGWAWVSGWGWGGVGLGLGVGGSSGWGVYTTIRIQGFHFLFSFKITRAHRFSSPPPSNFAPYCPSLVSY</sequence>
<accession>A0ACB9AM96</accession>
<comment type="caution">
    <text evidence="1">The sequence shown here is derived from an EMBL/GenBank/DDBJ whole genome shotgun (WGS) entry which is preliminary data.</text>
</comment>
<reference evidence="2" key="1">
    <citation type="journal article" date="2022" name="Mol. Ecol. Resour.">
        <title>The genomes of chicory, endive, great burdock and yacon provide insights into Asteraceae palaeo-polyploidization history and plant inulin production.</title>
        <authorList>
            <person name="Fan W."/>
            <person name="Wang S."/>
            <person name="Wang H."/>
            <person name="Wang A."/>
            <person name="Jiang F."/>
            <person name="Liu H."/>
            <person name="Zhao H."/>
            <person name="Xu D."/>
            <person name="Zhang Y."/>
        </authorList>
    </citation>
    <scope>NUCLEOTIDE SEQUENCE [LARGE SCALE GENOMIC DNA]</scope>
    <source>
        <strain evidence="2">cv. Punajuju</strain>
    </source>
</reference>
<protein>
    <submittedName>
        <fullName evidence="1">Uncharacterized protein</fullName>
    </submittedName>
</protein>
<evidence type="ECO:0000313" key="1">
    <source>
        <dbReference type="EMBL" id="KAI3710828.1"/>
    </source>
</evidence>